<gene>
    <name evidence="5" type="ORF">IAA83_07325</name>
</gene>
<dbReference type="SUPFAM" id="SSF47413">
    <property type="entry name" value="lambda repressor-like DNA-binding domains"/>
    <property type="match status" value="1"/>
</dbReference>
<dbReference type="CDD" id="cd01392">
    <property type="entry name" value="HTH_LacI"/>
    <property type="match status" value="1"/>
</dbReference>
<keyword evidence="1" id="KW-0805">Transcription regulation</keyword>
<dbReference type="InterPro" id="IPR000843">
    <property type="entry name" value="HTH_LacI"/>
</dbReference>
<dbReference type="InterPro" id="IPR046335">
    <property type="entry name" value="LacI/GalR-like_sensor"/>
</dbReference>
<name>A0A9D1FA71_9FIRM</name>
<dbReference type="Gene3D" id="3.40.50.2300">
    <property type="match status" value="2"/>
</dbReference>
<keyword evidence="2 5" id="KW-0238">DNA-binding</keyword>
<dbReference type="AlphaFoldDB" id="A0A9D1FA71"/>
<reference evidence="5" key="1">
    <citation type="submission" date="2020-10" db="EMBL/GenBank/DDBJ databases">
        <authorList>
            <person name="Gilroy R."/>
        </authorList>
    </citation>
    <scope>NUCLEOTIDE SEQUENCE</scope>
    <source>
        <strain evidence="5">ChiBcec16-1751</strain>
    </source>
</reference>
<evidence type="ECO:0000313" key="6">
    <source>
        <dbReference type="Proteomes" id="UP000886741"/>
    </source>
</evidence>
<dbReference type="Proteomes" id="UP000886741">
    <property type="component" value="Unassembled WGS sequence"/>
</dbReference>
<comment type="caution">
    <text evidence="5">The sequence shown here is derived from an EMBL/GenBank/DDBJ whole genome shotgun (WGS) entry which is preliminary data.</text>
</comment>
<reference evidence="5" key="2">
    <citation type="journal article" date="2021" name="PeerJ">
        <title>Extensive microbial diversity within the chicken gut microbiome revealed by metagenomics and culture.</title>
        <authorList>
            <person name="Gilroy R."/>
            <person name="Ravi A."/>
            <person name="Getino M."/>
            <person name="Pursley I."/>
            <person name="Horton D.L."/>
            <person name="Alikhan N.F."/>
            <person name="Baker D."/>
            <person name="Gharbi K."/>
            <person name="Hall N."/>
            <person name="Watson M."/>
            <person name="Adriaenssens E.M."/>
            <person name="Foster-Nyarko E."/>
            <person name="Jarju S."/>
            <person name="Secka A."/>
            <person name="Antonio M."/>
            <person name="Oren A."/>
            <person name="Chaudhuri R.R."/>
            <person name="La Ragione R."/>
            <person name="Hildebrand F."/>
            <person name="Pallen M.J."/>
        </authorList>
    </citation>
    <scope>NUCLEOTIDE SEQUENCE</scope>
    <source>
        <strain evidence="5">ChiBcec16-1751</strain>
    </source>
</reference>
<dbReference type="GO" id="GO:0000976">
    <property type="term" value="F:transcription cis-regulatory region binding"/>
    <property type="evidence" value="ECO:0007669"/>
    <property type="project" value="TreeGrafter"/>
</dbReference>
<accession>A0A9D1FA71</accession>
<dbReference type="SMART" id="SM00354">
    <property type="entry name" value="HTH_LACI"/>
    <property type="match status" value="1"/>
</dbReference>
<dbReference type="Pfam" id="PF00356">
    <property type="entry name" value="LacI"/>
    <property type="match status" value="1"/>
</dbReference>
<protein>
    <submittedName>
        <fullName evidence="5">LacI family DNA-binding transcriptional regulator</fullName>
    </submittedName>
</protein>
<dbReference type="InterPro" id="IPR010982">
    <property type="entry name" value="Lambda_DNA-bd_dom_sf"/>
</dbReference>
<evidence type="ECO:0000256" key="3">
    <source>
        <dbReference type="ARBA" id="ARBA00023163"/>
    </source>
</evidence>
<dbReference type="EMBL" id="DVJJ01000112">
    <property type="protein sequence ID" value="HIS65163.1"/>
    <property type="molecule type" value="Genomic_DNA"/>
</dbReference>
<sequence>MAGATAKDIAKKLGISTASVSVALNGKPGVSAATRQRILAAAAELGYYAPKITAADSRQFCFLIYIDPEVGIVKASTYYTFVLQSVERAAKELGCRVLIRYYYANRSFTEQMSDILQDIDGLLVLGTDMTGAQQSELGGMIVNGSLPFPVVVIDNFILSAYADCVGNDNLYGTKAAVSYLIDQGRRTFAYVRANQRVANFEDRENGICLAITEHLGREAAPLMVIPVDISPDRTFHDICSWLEQSPTLPEAIIAENDEVAAAAIRALRSRDCAVPEAVAVMGFDDIPICEMVDPAITTVHTHKEQLGSEAVSLLYRRIVAGETAQSIRSHGCIKLALSTRIVVRGSTGPLERC</sequence>
<dbReference type="PANTHER" id="PTHR30146">
    <property type="entry name" value="LACI-RELATED TRANSCRIPTIONAL REPRESSOR"/>
    <property type="match status" value="1"/>
</dbReference>
<dbReference type="PANTHER" id="PTHR30146:SF109">
    <property type="entry name" value="HTH-TYPE TRANSCRIPTIONAL REGULATOR GALS"/>
    <property type="match status" value="1"/>
</dbReference>
<evidence type="ECO:0000259" key="4">
    <source>
        <dbReference type="PROSITE" id="PS50932"/>
    </source>
</evidence>
<evidence type="ECO:0000256" key="2">
    <source>
        <dbReference type="ARBA" id="ARBA00023125"/>
    </source>
</evidence>
<dbReference type="SUPFAM" id="SSF53822">
    <property type="entry name" value="Periplasmic binding protein-like I"/>
    <property type="match status" value="1"/>
</dbReference>
<evidence type="ECO:0000313" key="5">
    <source>
        <dbReference type="EMBL" id="HIS65163.1"/>
    </source>
</evidence>
<proteinExistence type="predicted"/>
<keyword evidence="3" id="KW-0804">Transcription</keyword>
<dbReference type="InterPro" id="IPR028082">
    <property type="entry name" value="Peripla_BP_I"/>
</dbReference>
<dbReference type="Pfam" id="PF13377">
    <property type="entry name" value="Peripla_BP_3"/>
    <property type="match status" value="1"/>
</dbReference>
<dbReference type="PROSITE" id="PS50932">
    <property type="entry name" value="HTH_LACI_2"/>
    <property type="match status" value="1"/>
</dbReference>
<organism evidence="5 6">
    <name type="scientific">Candidatus Avoscillospira avistercoris</name>
    <dbReference type="NCBI Taxonomy" id="2840707"/>
    <lineage>
        <taxon>Bacteria</taxon>
        <taxon>Bacillati</taxon>
        <taxon>Bacillota</taxon>
        <taxon>Clostridia</taxon>
        <taxon>Eubacteriales</taxon>
        <taxon>Oscillospiraceae</taxon>
        <taxon>Oscillospiraceae incertae sedis</taxon>
        <taxon>Candidatus Avoscillospira</taxon>
    </lineage>
</organism>
<evidence type="ECO:0000256" key="1">
    <source>
        <dbReference type="ARBA" id="ARBA00023015"/>
    </source>
</evidence>
<dbReference type="Gene3D" id="1.10.260.40">
    <property type="entry name" value="lambda repressor-like DNA-binding domains"/>
    <property type="match status" value="1"/>
</dbReference>
<feature type="domain" description="HTH lacI-type" evidence="4">
    <location>
        <begin position="4"/>
        <end position="59"/>
    </location>
</feature>
<dbReference type="GO" id="GO:0003700">
    <property type="term" value="F:DNA-binding transcription factor activity"/>
    <property type="evidence" value="ECO:0007669"/>
    <property type="project" value="TreeGrafter"/>
</dbReference>